<name>A0ABQ9IK05_9NEOP</name>
<reference evidence="1 2" key="1">
    <citation type="submission" date="2023-02" db="EMBL/GenBank/DDBJ databases">
        <title>LHISI_Scaffold_Assembly.</title>
        <authorList>
            <person name="Stuart O.P."/>
            <person name="Cleave R."/>
            <person name="Magrath M.J.L."/>
            <person name="Mikheyev A.S."/>
        </authorList>
    </citation>
    <scope>NUCLEOTIDE SEQUENCE [LARGE SCALE GENOMIC DNA]</scope>
    <source>
        <strain evidence="1">Daus_M_001</strain>
        <tissue evidence="1">Leg muscle</tissue>
    </source>
</reference>
<accession>A0ABQ9IK05</accession>
<comment type="caution">
    <text evidence="1">The sequence shown here is derived from an EMBL/GenBank/DDBJ whole genome shotgun (WGS) entry which is preliminary data.</text>
</comment>
<dbReference type="Proteomes" id="UP001159363">
    <property type="component" value="Chromosome 1"/>
</dbReference>
<sequence>MSVHYHLKILRYSWTQKFWVVPDSIYEVVLDFNLDHLITFNGHASVKQVMPYVGMETYREKFSLGKCVPVPYKIHVTDNIPVRCTPYQFSITKLLVFCQIMSNLEWWKIICHSLS</sequence>
<proteinExistence type="predicted"/>
<dbReference type="EMBL" id="JARBHB010000001">
    <property type="protein sequence ID" value="KAJ8896168.1"/>
    <property type="molecule type" value="Genomic_DNA"/>
</dbReference>
<evidence type="ECO:0000313" key="2">
    <source>
        <dbReference type="Proteomes" id="UP001159363"/>
    </source>
</evidence>
<evidence type="ECO:0000313" key="1">
    <source>
        <dbReference type="EMBL" id="KAJ8896168.1"/>
    </source>
</evidence>
<protein>
    <submittedName>
        <fullName evidence="1">Uncharacterized protein</fullName>
    </submittedName>
</protein>
<keyword evidence="2" id="KW-1185">Reference proteome</keyword>
<gene>
    <name evidence="1" type="ORF">PR048_001511</name>
</gene>
<organism evidence="1 2">
    <name type="scientific">Dryococelus australis</name>
    <dbReference type="NCBI Taxonomy" id="614101"/>
    <lineage>
        <taxon>Eukaryota</taxon>
        <taxon>Metazoa</taxon>
        <taxon>Ecdysozoa</taxon>
        <taxon>Arthropoda</taxon>
        <taxon>Hexapoda</taxon>
        <taxon>Insecta</taxon>
        <taxon>Pterygota</taxon>
        <taxon>Neoptera</taxon>
        <taxon>Polyneoptera</taxon>
        <taxon>Phasmatodea</taxon>
        <taxon>Verophasmatodea</taxon>
        <taxon>Anareolatae</taxon>
        <taxon>Phasmatidae</taxon>
        <taxon>Eurycanthinae</taxon>
        <taxon>Dryococelus</taxon>
    </lineage>
</organism>